<proteinExistence type="predicted"/>
<sequence length="466" mass="50095">MSTLVTTTATAATLEVMATSEATDGQRRARLVDRMKFRPPASALTSSRALMARKHRRNTRSGDAASAAGPSRLAGRGSDDDDDEESSDQHSSPIGTFGAPPIGLGKRKHAAAAGPSKPARSTKRSRVQLVSAQWQSEARREDEERDENGNIDEPGSRPEYDQDLQQSLAHDLGDDTGAAAVTTAMRTPSLAADEATFSRSMASSQAHRSKRVPDHKKQLVFRHAAPATASVRQDFTLSNSAASYRDALPDWASSASLILADEAADLLEFQPSGLPCSASFAGYAAIADARSDEPIAVSPGSCLNSANLLIEQSTWEARLCSPRARYEIVKLVVPISIPASHAAASDAIWLDANSTPAPHIQSEGPRKLAWLPGTFASFATSLADLFASASRKGRTESIMLGYTALRHRSGTPRQVTIYTNLDRLAELRVWLARLEVDAHGTRPFRLDGHGARLVVIDAKRRPLLVF</sequence>
<feature type="region of interest" description="Disordered" evidence="1">
    <location>
        <begin position="195"/>
        <end position="215"/>
    </location>
</feature>
<dbReference type="AlphaFoldDB" id="A0A5C3F1X5"/>
<reference evidence="2 3" key="1">
    <citation type="submission" date="2018-03" db="EMBL/GenBank/DDBJ databases">
        <authorList>
            <person name="Guldener U."/>
        </authorList>
    </citation>
    <scope>NUCLEOTIDE SEQUENCE [LARGE SCALE GENOMIC DNA]</scope>
    <source>
        <strain evidence="2 3">DAOM196992</strain>
    </source>
</reference>
<feature type="compositionally biased region" description="Polar residues" evidence="1">
    <location>
        <begin position="197"/>
        <end position="206"/>
    </location>
</feature>
<accession>A0A5C3F1X5</accession>
<dbReference type="Proteomes" id="UP000323386">
    <property type="component" value="Unassembled WGS sequence"/>
</dbReference>
<evidence type="ECO:0000256" key="1">
    <source>
        <dbReference type="SAM" id="MobiDB-lite"/>
    </source>
</evidence>
<evidence type="ECO:0000313" key="3">
    <source>
        <dbReference type="Proteomes" id="UP000323386"/>
    </source>
</evidence>
<name>A0A5C3F1X5_9BASI</name>
<keyword evidence="3" id="KW-1185">Reference proteome</keyword>
<organism evidence="2 3">
    <name type="scientific">Pseudozyma flocculosa</name>
    <dbReference type="NCBI Taxonomy" id="84751"/>
    <lineage>
        <taxon>Eukaryota</taxon>
        <taxon>Fungi</taxon>
        <taxon>Dikarya</taxon>
        <taxon>Basidiomycota</taxon>
        <taxon>Ustilaginomycotina</taxon>
        <taxon>Ustilaginomycetes</taxon>
        <taxon>Ustilaginales</taxon>
        <taxon>Ustilaginaceae</taxon>
        <taxon>Pseudozyma</taxon>
    </lineage>
</organism>
<protein>
    <submittedName>
        <fullName evidence="2">Uncharacterized protein</fullName>
    </submittedName>
</protein>
<dbReference type="EMBL" id="OOIP01000007">
    <property type="protein sequence ID" value="SPO37489.1"/>
    <property type="molecule type" value="Genomic_DNA"/>
</dbReference>
<feature type="compositionally biased region" description="Basic and acidic residues" evidence="1">
    <location>
        <begin position="24"/>
        <end position="36"/>
    </location>
</feature>
<feature type="region of interest" description="Disordered" evidence="1">
    <location>
        <begin position="23"/>
        <end position="163"/>
    </location>
</feature>
<gene>
    <name evidence="2" type="ORF">PSFLO_02964</name>
</gene>
<evidence type="ECO:0000313" key="2">
    <source>
        <dbReference type="EMBL" id="SPO37489.1"/>
    </source>
</evidence>